<feature type="transmembrane region" description="Helical" evidence="6">
    <location>
        <begin position="1157"/>
        <end position="1184"/>
    </location>
</feature>
<keyword evidence="6" id="KW-0472">Membrane</keyword>
<name>A0A4R7I458_9ACTN</name>
<proteinExistence type="predicted"/>
<feature type="compositionally biased region" description="Basic and acidic residues" evidence="5">
    <location>
        <begin position="407"/>
        <end position="417"/>
    </location>
</feature>
<feature type="compositionally biased region" description="Basic and acidic residues" evidence="5">
    <location>
        <begin position="1747"/>
        <end position="1765"/>
    </location>
</feature>
<comment type="subcellular location">
    <subcellularLocation>
        <location evidence="1">Secreted</location>
    </subcellularLocation>
</comment>
<dbReference type="InterPro" id="IPR028974">
    <property type="entry name" value="TSP_type-3_rpt"/>
</dbReference>
<feature type="region of interest" description="Disordered" evidence="5">
    <location>
        <begin position="353"/>
        <end position="417"/>
    </location>
</feature>
<dbReference type="InterPro" id="IPR013320">
    <property type="entry name" value="ConA-like_dom_sf"/>
</dbReference>
<evidence type="ECO:0000256" key="1">
    <source>
        <dbReference type="ARBA" id="ARBA00004613"/>
    </source>
</evidence>
<feature type="region of interest" description="Disordered" evidence="5">
    <location>
        <begin position="3096"/>
        <end position="3126"/>
    </location>
</feature>
<keyword evidence="3" id="KW-0732">Signal</keyword>
<reference evidence="8 9" key="1">
    <citation type="submission" date="2019-03" db="EMBL/GenBank/DDBJ databases">
        <title>Sequencing the genomes of 1000 actinobacteria strains.</title>
        <authorList>
            <person name="Klenk H.-P."/>
        </authorList>
    </citation>
    <scope>NUCLEOTIDE SEQUENCE [LARGE SCALE GENOMIC DNA]</scope>
    <source>
        <strain evidence="8 9">DSM 18936</strain>
    </source>
</reference>
<dbReference type="Pfam" id="PF18676">
    <property type="entry name" value="MBG_2"/>
    <property type="match status" value="1"/>
</dbReference>
<evidence type="ECO:0000313" key="9">
    <source>
        <dbReference type="Proteomes" id="UP000294558"/>
    </source>
</evidence>
<evidence type="ECO:0000256" key="5">
    <source>
        <dbReference type="SAM" id="MobiDB-lite"/>
    </source>
</evidence>
<dbReference type="PANTHER" id="PTHR37467">
    <property type="entry name" value="EXPORTED CALCIUM-BINDING GLYCOPROTEIN-RELATED"/>
    <property type="match status" value="1"/>
</dbReference>
<feature type="compositionally biased region" description="Acidic residues" evidence="5">
    <location>
        <begin position="368"/>
        <end position="401"/>
    </location>
</feature>
<dbReference type="GO" id="GO:0030246">
    <property type="term" value="F:carbohydrate binding"/>
    <property type="evidence" value="ECO:0007669"/>
    <property type="project" value="UniProtKB-KW"/>
</dbReference>
<feature type="region of interest" description="Disordered" evidence="5">
    <location>
        <begin position="3203"/>
        <end position="3227"/>
    </location>
</feature>
<accession>A0A4R7I458</accession>
<keyword evidence="4" id="KW-0106">Calcium</keyword>
<evidence type="ECO:0000256" key="4">
    <source>
        <dbReference type="ARBA" id="ARBA00022837"/>
    </source>
</evidence>
<dbReference type="PANTHER" id="PTHR37467:SF1">
    <property type="entry name" value="EXPORTED CALCIUM-BINDING GLYCOPROTEIN"/>
    <property type="match status" value="1"/>
</dbReference>
<dbReference type="InterPro" id="IPR018247">
    <property type="entry name" value="EF_Hand_1_Ca_BS"/>
</dbReference>
<feature type="compositionally biased region" description="Polar residues" evidence="5">
    <location>
        <begin position="3215"/>
        <end position="3227"/>
    </location>
</feature>
<feature type="compositionally biased region" description="Acidic residues" evidence="5">
    <location>
        <begin position="445"/>
        <end position="457"/>
    </location>
</feature>
<dbReference type="InterPro" id="IPR059100">
    <property type="entry name" value="TSP3_bac"/>
</dbReference>
<feature type="compositionally biased region" description="Acidic residues" evidence="5">
    <location>
        <begin position="1461"/>
        <end position="1479"/>
    </location>
</feature>
<organism evidence="8 9">
    <name type="scientific">Ilumatobacter fluminis</name>
    <dbReference type="NCBI Taxonomy" id="467091"/>
    <lineage>
        <taxon>Bacteria</taxon>
        <taxon>Bacillati</taxon>
        <taxon>Actinomycetota</taxon>
        <taxon>Acidimicrobiia</taxon>
        <taxon>Acidimicrobiales</taxon>
        <taxon>Ilumatobacteraceae</taxon>
        <taxon>Ilumatobacter</taxon>
    </lineage>
</organism>
<evidence type="ECO:0000256" key="2">
    <source>
        <dbReference type="ARBA" id="ARBA00022525"/>
    </source>
</evidence>
<dbReference type="Gene3D" id="2.60.120.200">
    <property type="match status" value="1"/>
</dbReference>
<dbReference type="EMBL" id="SOAU01000001">
    <property type="protein sequence ID" value="TDT18452.1"/>
    <property type="molecule type" value="Genomic_DNA"/>
</dbReference>
<feature type="compositionally biased region" description="Polar residues" evidence="5">
    <location>
        <begin position="3116"/>
        <end position="3126"/>
    </location>
</feature>
<feature type="transmembrane region" description="Helical" evidence="6">
    <location>
        <begin position="1112"/>
        <end position="1137"/>
    </location>
</feature>
<gene>
    <name evidence="8" type="ORF">BDK89_4072</name>
</gene>
<dbReference type="GO" id="GO:0005509">
    <property type="term" value="F:calcium ion binding"/>
    <property type="evidence" value="ECO:0007669"/>
    <property type="project" value="InterPro"/>
</dbReference>
<feature type="region of interest" description="Disordered" evidence="5">
    <location>
        <begin position="304"/>
        <end position="328"/>
    </location>
</feature>
<dbReference type="InterPro" id="IPR041286">
    <property type="entry name" value="MBG_2"/>
</dbReference>
<protein>
    <submittedName>
        <fullName evidence="8">Concanavalin A-like lectin/glucanase superfamily protein</fullName>
    </submittedName>
</protein>
<dbReference type="SUPFAM" id="SSF49899">
    <property type="entry name" value="Concanavalin A-like lectins/glucanases"/>
    <property type="match status" value="1"/>
</dbReference>
<feature type="region of interest" description="Disordered" evidence="5">
    <location>
        <begin position="431"/>
        <end position="472"/>
    </location>
</feature>
<dbReference type="Gene3D" id="4.10.1080.10">
    <property type="entry name" value="TSP type-3 repeat"/>
    <property type="match status" value="2"/>
</dbReference>
<dbReference type="Pfam" id="PF17963">
    <property type="entry name" value="Big_9"/>
    <property type="match status" value="1"/>
</dbReference>
<keyword evidence="6" id="KW-1133">Transmembrane helix</keyword>
<dbReference type="SUPFAM" id="SSF81296">
    <property type="entry name" value="E set domains"/>
    <property type="match status" value="1"/>
</dbReference>
<feature type="transmembrane region" description="Helical" evidence="6">
    <location>
        <begin position="1039"/>
        <end position="1059"/>
    </location>
</feature>
<dbReference type="PROSITE" id="PS00018">
    <property type="entry name" value="EF_HAND_1"/>
    <property type="match status" value="1"/>
</dbReference>
<dbReference type="RefSeq" id="WP_133870669.1">
    <property type="nucleotide sequence ID" value="NZ_SOAU01000001.1"/>
</dbReference>
<sequence length="3915" mass="409874">MVAVSGVLLLTPALRADSQSPPDGVAAAFERARDSGSYAFTSDVEAVTAPVPSALTAGTSSHTDYLHLEGTTDLDRSESEFALWANSSGAYPDDASVGFRLTDGATYQRTGTGSWEKSSTAAPGFAPEGDQLGFLHGATNVVDLGLAPGVDARRYAFDLDGAAFAASMAHELSSSLQDHGGASAGMAVAIPAHYRDMTGSGELLVDNSTGLPIRTELSVRFPPVDDSVVTAVLRTDFSRFGYAESTPPAIADRLVVQPLTTGASLVPVVLLAAGMLVFCRRHPDRTRSAVAVAVVVGLLLTDPLAPTSTAAGDTPASGGADDSTPTTDDAGIAELARQVQLDGVLAVDPHLDRMAGVDRPSQAGGVDSDGDGVPDDEEQELGTDPLEQDTDGDGLDDDEEIQIGTDPLRDDTDGDGHLDLAEVEGFALPGGATVWYPDPNKADSNDDGIPDSIEWDVTESGSPADTDGDGVPDLFDTDNDGDGVPDHRDLSPFTAATPTFDDEHPLALTLDGLTPGGLTMFVEFQLRPANPDHLRAALRPLDWPNDALGQIRDVNHGRDDLSLVPMLEIGFPTGASVVPDEDALRPYSVRLDDPDDPERAYVPLSLITDERTGERVAFGGRMPYRTPEAGWPWGDAHDVRLVWTVRVDNDITCTPEDPDPLPADPDVPTDSVCGADGYRYDQPQVVHTYAGDWNLTGLQVSEEHGAQTALIHEDPAVDDDVYENGPTWALADVLSERLLTAVPDSGGEDVYVLEVDGLATRFDHASATTLDGRYGLPDVFSVEERTHATFDEAMRAVTEDIYDRVLPRYGSPDAWNPTTSPMPLVMTAYTSDTRTVSIDEVSVGDGRVGWSGHDLRVDLVPGVERARIGGITWSSYCGGSAASPVWSRCSIEQVGDRLQTQYADINVDPDDPTQLHDPSVDGPLDPDIALGQDVVMMGYYLGVANGISTVLSLTDAGGTTTNIAPYEPESDEDLRARVNGGVRAAKTAAQMVHFKYLENTLPYLKRSLSTKAHAAAKVYRLMGDRGTLSTLRRAVRNDLLAGAVVAGAVAVGVAVAFALDGDPDAQIALGVAASVAGTVASLTVFVPFANVARAALPLGQTMVGLATSSSKVLGITTAATAIGTVLVLGVTWGFFIAEMVGNGIVAGTPAFNAALSTVLATSIFIVLLAVLTVTVAGALLVAVVSAIDGILSLICEVGSDDDRDRLTVDDQCFTIGGSIIGVVADFLYTYRPLVDLDRDDLVSVTVPDDEPLFRLSDPSRGYVVGNRLDVALDVTSNIRHVRPDNVFAVKPRYLSAHNLTSASFEYSVTSPDPDTDTLSASLGDMRAEWETPSSFDDGYFWATLQKTSATRRVRAPGAITFADAGVGRPFQYHLNMAYAVPTLECWIPYISIENCDIEPFTGSNVSSFDPVHFDVFPATIDEFLATTATDSGHRFAWDPAFATMTDFDGDGLRSAASGGLDPDDTAWDTDGDGLSDDYELAQRERGVAISPTSGDTDGDGLSDADELRYGTDPAVVDSDRDGLSDAEEIEGWEITLDRTGRTVPVTSDPLAPDTDLDGIDDEAERFLADDGQLDENDRAFHPRSSNVPPMSVSITSDAPGGFVRPGTSVEFETAVEAGVPLGPSVLDIDTPVDDPLPVLVDFDPDTFDTSQTVVRTDQLDVWPDAVGTIEIGAVASGRLIQDPLPPDLDLTSRTAMESSHPYASVAVTPMRADTQNSFAMVDESHDGQRFGSVWPRVPGTGFDPTLELDRDTDTTVDPPRDDWAQRKNGGVTTACTDDADCMTVWPMAQNCMAFTVNSITVNDASDQNGDLEIGVYLNRTSAGFHLSEFEQLWHSVADGPGSLNDGSTTTINRQTDLCGFGYVGLVETDGEDRADLVDCDSNPPESTNCKPLLHRHPSGQLGLLELAFGSVDGPGTYDATFEFPGCPNNCDEVVVNYTLKAGVAAVNGQEDRLAAAITDGVTSISRSQFGIRGVGPTVHDLAPAIASDGDRFFVVWTSTTDRADGRVDVHLLGQRYDRTGTPDGGVQTLEAPFVQDRSDPIPILDVAWARGRRPVIVTAGSVPSGANWTTVKSLSWSSSATAEVDVAIDTQTGVATAVHHDFDGVWATWFQADADQVSAALGTRRVIMLGAGNANELATPVVARIPGSGGWLIGTRYVGPDNADLLVGRFSDAYFLTTQSPRGNPTGPATPGELVRLDADFAVGHSLACASGDSTPVVDLRFDDLPGATEFVDSSRLGNHAMNSSGSLPAAGLAPSPATNSDFAALLHTPDRLELPNPAGEAVTLSIWFRSDPDSNPIVRTLTIRDSQASQFFDISGDRVTWQAGGIGRSEFGNSIDRIRPWDGEWHHIVVTRTEAGTGSITVDGQPWVDGFAMGTPDPAALGISGDGVLIDDFTMFDRALAPGEIAALTNRTPLDRCILVGVEGVDTGDADRFPWAELTLTPHDPVALLRASAQLELRVDGALPDVSVAPLPDTVPGGSESLPGTFILSGGVTDIGAGVVSVEVSVDDGPFHAAEGLDTWSYALPVDDGPSVVRVRATDAVGNVGTVRRTVVADGVAPEVALDAVPATPIAPDTDPSTGAPVVSLTGSAEDAASGIADDGVEVQLVPAPSTDTATEHDWQPATFDGERWQIDYRFSATAIDVSGPWDVRVRATDAVGNVSLHDQPAAVVHLDANAPEAAVGERDAARRVIAGGDVLQLAGEVTDADGAGVTTVEISFTPLDTLLALPDGATVDDLPEPPTWTPVDLAESGPGVTETTWTFDIGDDLEDSYQIDVRATDALGNRAVRPNVWRGVIDTTAPRLVSSATPTGSTHTGGTRFEVRFDCEATDLFLDPDSFDCDGGSTAPPIRVHRTDAAVQAEFPDLPLLEQMTTTFTRWERGPQTDVHVAACDVFGNCTTIDDVVDGGSVAADLNAAIASPTEGRHVATDGPIDVAVVADAAASIRSLVVTVDGIEVERRDFADGEITSFADLIPVDVAGGHHTLELTVEDWVGATATATPVSFFADTQVPDVSFDSSPITTDDTWGLGSDVIRFDGDVSDDGTIASVEIKVDDGDWTDVIVDASGWRGALAVPDADGSALRVQVRASDLAGRSMTVSESATVDLDPDDPNFERPDTTIVSGPPGTTNSTDATFELDKLAGSNEVVAATCSLDGSDPEPCPDHWTVHGLSSGDHRVEVAAVDSSGYADLTPASWEWTVTPSGPQVEFGTPPEDPTTERTATFSFSSEPGSTFECRLDGADFEPCSSPTSVDELADGPHRFEVRSTVAGTTGTATPHVWTVIDASPVADDQHVVYGNAPTGTPIALSATDTDPVTYRIVDGPKHGILEGAGPDRTYRPVTDFDGTDEFTFQAFDGDQWSNIATVTLESGSTLTWPEPAAIVYGTPLSDDQLAAGAPVAGTVTYVPDAGTTLPAGTHTLTATFVPDDDAYAPATASVTIDVTPRPLQITASSVSHSAGTAPPAVSPIFGEFAPGDAAADLDLAPTCSSTSSDTSPVGSYVSRCTGASDPDYAIVYVDGVVTVTSPESELDAAARYVPLDPARLFDTRPGETAAGPKGAVGPDASIDVQVTGSVGVPDDAVAVVMNVTATNAAGPGYVTVYPGGEERPMASSINIVAAGQTRPNLVTVPVGADGTVSLYSLDAVDLLADVVGYYVDADAPVAAGRFVPLTPERFFDTRPGTDAPGPKGKIAPGGSIDVPVLGVGSVPDTGVAAVVINVTGTLSDAPGHLTAYPTGIDLPGTSTVNFDAAGTTAPNLAIVPIGDDGAITIYSSHGAHALGDVTGYITGPEAEPSVAGLFVPIVAERTFDTRASEPVPGPKGQVAGGDSIDVQFAGVGTIPTDAASVVLNVAGIGSRPGHLTAWERGPAQPTASTLNFVEVPVDVRANAAMLQLGVGGQISFFTLEESHILGDTVGYHLGPR</sequence>
<dbReference type="InterPro" id="IPR014756">
    <property type="entry name" value="Ig_E-set"/>
</dbReference>
<comment type="caution">
    <text evidence="8">The sequence shown here is derived from an EMBL/GenBank/DDBJ whole genome shotgun (WGS) entry which is preliminary data.</text>
</comment>
<dbReference type="Gene3D" id="2.60.40.650">
    <property type="match status" value="1"/>
</dbReference>
<keyword evidence="6" id="KW-0812">Transmembrane</keyword>
<keyword evidence="9" id="KW-1185">Reference proteome</keyword>
<dbReference type="OrthoDB" id="5145222at2"/>
<dbReference type="Pfam" id="PF18884">
    <property type="entry name" value="TSP3_bac"/>
    <property type="match status" value="4"/>
</dbReference>
<keyword evidence="8" id="KW-0430">Lectin</keyword>
<evidence type="ECO:0000256" key="3">
    <source>
        <dbReference type="ARBA" id="ARBA00022729"/>
    </source>
</evidence>
<feature type="transmembrane region" description="Helical" evidence="6">
    <location>
        <begin position="1065"/>
        <end position="1091"/>
    </location>
</feature>
<dbReference type="SUPFAM" id="SSF103647">
    <property type="entry name" value="TSP type-3 repeat"/>
    <property type="match status" value="1"/>
</dbReference>
<evidence type="ECO:0000313" key="8">
    <source>
        <dbReference type="EMBL" id="TDT18452.1"/>
    </source>
</evidence>
<feature type="region of interest" description="Disordered" evidence="5">
    <location>
        <begin position="1741"/>
        <end position="1765"/>
    </location>
</feature>
<dbReference type="InterPro" id="IPR053180">
    <property type="entry name" value="Ca-binding_acidic-repeat"/>
</dbReference>
<dbReference type="Pfam" id="PF13385">
    <property type="entry name" value="Laminin_G_3"/>
    <property type="match status" value="1"/>
</dbReference>
<feature type="region of interest" description="Disordered" evidence="5">
    <location>
        <begin position="1454"/>
        <end position="1521"/>
    </location>
</feature>
<evidence type="ECO:0000259" key="7">
    <source>
        <dbReference type="Pfam" id="PF18676"/>
    </source>
</evidence>
<dbReference type="Proteomes" id="UP000294558">
    <property type="component" value="Unassembled WGS sequence"/>
</dbReference>
<keyword evidence="2" id="KW-0964">Secreted</keyword>
<evidence type="ECO:0000256" key="6">
    <source>
        <dbReference type="SAM" id="Phobius"/>
    </source>
</evidence>
<feature type="domain" description="MBG" evidence="7">
    <location>
        <begin position="3442"/>
        <end position="3517"/>
    </location>
</feature>